<accession>A0A7D5T5M8</accession>
<dbReference type="OrthoDB" id="241429at2157"/>
<dbReference type="Proteomes" id="UP000509667">
    <property type="component" value="Chromosome"/>
</dbReference>
<evidence type="ECO:0000313" key="2">
    <source>
        <dbReference type="Proteomes" id="UP000509667"/>
    </source>
</evidence>
<dbReference type="RefSeq" id="WP_179907793.1">
    <property type="nucleotide sequence ID" value="NZ_CP058910.1"/>
</dbReference>
<sequence>MADSGVRNVTRLVHTHQANVIETAGVVTHTTNSTLRDGALVATVRAAAEPNLTRVRYVSRSHRVVDGERRNRTSVIAANGTAVRQYTVAGGNVSLDNTRNRTELFDRALRGLSTAANPLRGTLRRGNFSVADVDERDDATVVTLRADRYAGGQLYDAENVASYDATVRITTDGLIRSATERVVSRVDGNERRYGFTYRFEPRSVDLPRVPQVPAETRVG</sequence>
<organism evidence="1 2">
    <name type="scientific">Halosimplex rubrum</name>
    <dbReference type="NCBI Taxonomy" id="869889"/>
    <lineage>
        <taxon>Archaea</taxon>
        <taxon>Methanobacteriati</taxon>
        <taxon>Methanobacteriota</taxon>
        <taxon>Stenosarchaea group</taxon>
        <taxon>Halobacteria</taxon>
        <taxon>Halobacteriales</taxon>
        <taxon>Haloarculaceae</taxon>
        <taxon>Halosimplex</taxon>
    </lineage>
</organism>
<dbReference type="GeneID" id="56078480"/>
<keyword evidence="2" id="KW-1185">Reference proteome</keyword>
<name>A0A7D5T5M8_9EURY</name>
<gene>
    <name evidence="1" type="ORF">HZS55_11415</name>
</gene>
<dbReference type="EMBL" id="CP058910">
    <property type="protein sequence ID" value="QLH77869.1"/>
    <property type="molecule type" value="Genomic_DNA"/>
</dbReference>
<protein>
    <submittedName>
        <fullName evidence="1">Uncharacterized protein</fullName>
    </submittedName>
</protein>
<dbReference type="AlphaFoldDB" id="A0A7D5T5M8"/>
<reference evidence="1 2" key="1">
    <citation type="submission" date="2020-07" db="EMBL/GenBank/DDBJ databases">
        <title>Halosimplex pelagicum sp. nov. and Halosimplex rubrum sp. nov., isolated from salted brown alga Laminaria, and emended description of the genus Halosimplex.</title>
        <authorList>
            <person name="Cui H."/>
        </authorList>
    </citation>
    <scope>NUCLEOTIDE SEQUENCE [LARGE SCALE GENOMIC DNA]</scope>
    <source>
        <strain evidence="1 2">R27</strain>
    </source>
</reference>
<evidence type="ECO:0000313" key="1">
    <source>
        <dbReference type="EMBL" id="QLH77869.1"/>
    </source>
</evidence>
<dbReference type="KEGG" id="hrr:HZS55_11415"/>
<proteinExistence type="predicted"/>